<dbReference type="HOGENOM" id="CLU_039465_1_0_1"/>
<feature type="transmembrane region" description="Helical" evidence="7">
    <location>
        <begin position="215"/>
        <end position="233"/>
    </location>
</feature>
<dbReference type="AlphaFoldDB" id="H3DJJ0"/>
<comment type="subcellular location">
    <subcellularLocation>
        <location evidence="1">Membrane</location>
        <topology evidence="1">Multi-pass membrane protein</topology>
    </subcellularLocation>
</comment>
<dbReference type="PANTHER" id="PTHR20913:SF11">
    <property type="entry name" value="RAB-GAP TBC DOMAIN-CONTAINING PROTEIN"/>
    <property type="match status" value="1"/>
</dbReference>
<dbReference type="InterPro" id="IPR045913">
    <property type="entry name" value="TBC20/Gyp8-like"/>
</dbReference>
<dbReference type="FunFam" id="1.10.8.1310:FF:000001">
    <property type="entry name" value="TBC1 domain family, member 20"/>
    <property type="match status" value="1"/>
</dbReference>
<dbReference type="Proteomes" id="UP000007303">
    <property type="component" value="Unassembled WGS sequence"/>
</dbReference>
<dbReference type="GO" id="GO:0005096">
    <property type="term" value="F:GTPase activator activity"/>
    <property type="evidence" value="ECO:0007669"/>
    <property type="project" value="UniProtKB-KW"/>
</dbReference>
<dbReference type="Gene3D" id="1.10.8.1310">
    <property type="match status" value="1"/>
</dbReference>
<reference evidence="9" key="3">
    <citation type="submission" date="2025-09" db="UniProtKB">
        <authorList>
            <consortium name="Ensembl"/>
        </authorList>
    </citation>
    <scope>IDENTIFICATION</scope>
</reference>
<dbReference type="GO" id="GO:0016050">
    <property type="term" value="P:vesicle organization"/>
    <property type="evidence" value="ECO:0007669"/>
    <property type="project" value="UniProtKB-ARBA"/>
</dbReference>
<feature type="transmembrane region" description="Helical" evidence="7">
    <location>
        <begin position="345"/>
        <end position="366"/>
    </location>
</feature>
<keyword evidence="2" id="KW-0343">GTPase activation</keyword>
<evidence type="ECO:0000256" key="4">
    <source>
        <dbReference type="ARBA" id="ARBA00022989"/>
    </source>
</evidence>
<dbReference type="STRING" id="99883.ENSTNIP00000020686"/>
<name>H3DJJ0_TETNG</name>
<keyword evidence="3 7" id="KW-0812">Transmembrane</keyword>
<evidence type="ECO:0000256" key="5">
    <source>
        <dbReference type="ARBA" id="ARBA00023136"/>
    </source>
</evidence>
<dbReference type="Ensembl" id="ENSTNIT00000020919.1">
    <property type="protein sequence ID" value="ENSTNIP00000020686.1"/>
    <property type="gene ID" value="ENSTNIG00000017542.1"/>
</dbReference>
<accession>H3DJJ0</accession>
<dbReference type="GO" id="GO:0006888">
    <property type="term" value="P:endoplasmic reticulum to Golgi vesicle-mediated transport"/>
    <property type="evidence" value="ECO:0007669"/>
    <property type="project" value="TreeGrafter"/>
</dbReference>
<keyword evidence="10" id="KW-1185">Reference proteome</keyword>
<protein>
    <recommendedName>
        <fullName evidence="6">TBC1 domain family member 20</fullName>
    </recommendedName>
</protein>
<dbReference type="InParanoid" id="H3DJJ0"/>
<dbReference type="InterPro" id="IPR035969">
    <property type="entry name" value="Rab-GAP_TBC_sf"/>
</dbReference>
<evidence type="ECO:0000256" key="2">
    <source>
        <dbReference type="ARBA" id="ARBA00022468"/>
    </source>
</evidence>
<dbReference type="OMA" id="CEREMPF"/>
<sequence>RKQKLAEIRQALIRSSDPVDIETLKRAAASKGGLLTDEVRRKVWPKLLNINVYNLPPKPGRHVRENHKDYNQVVLDVRRSMKRFPERMPAADRGVLQEQLIDIILEVLKRNPQLHYYQGYHDVAVSLLLVVGERMAIAMLETLSNHHLRDFMDPTMDSTKHILNYLMPILEQVDAELYDFMIRAEVGTIFALSWLITWFGHVLSESKHTLRLYDFFLSSHPLMPIYLAAAIVLHREKEVKQTECDMAMVHHLLSRIPQDLPYELLICQARDLFDQYPPSLLAKQAALQSHKSLSISTFQAFQLSTLHQRPDFVLQRLTKAHMATSSGHVLKKMLHAKRGNRMVKMAVWGLSATLGAAMLAVAQTAMEWGPDVLLQLF</sequence>
<dbReference type="GeneTree" id="ENSGT00390000014944"/>
<reference evidence="10" key="1">
    <citation type="journal article" date="2004" name="Nature">
        <title>Genome duplication in the teleost fish Tetraodon nigroviridis reveals the early vertebrate proto-karyotype.</title>
        <authorList>
            <person name="Jaillon O."/>
            <person name="Aury J.-M."/>
            <person name="Brunet F."/>
            <person name="Petit J.-L."/>
            <person name="Stange-Thomann N."/>
            <person name="Mauceli E."/>
            <person name="Bouneau L."/>
            <person name="Fischer C."/>
            <person name="Ozouf-Costaz C."/>
            <person name="Bernot A."/>
            <person name="Nicaud S."/>
            <person name="Jaffe D."/>
            <person name="Fisher S."/>
            <person name="Lutfalla G."/>
            <person name="Dossat C."/>
            <person name="Segurens B."/>
            <person name="Dasilva C."/>
            <person name="Salanoubat M."/>
            <person name="Levy M."/>
            <person name="Boudet N."/>
            <person name="Castellano S."/>
            <person name="Anthouard V."/>
            <person name="Jubin C."/>
            <person name="Castelli V."/>
            <person name="Katinka M."/>
            <person name="Vacherie B."/>
            <person name="Biemont C."/>
            <person name="Skalli Z."/>
            <person name="Cattolico L."/>
            <person name="Poulain J."/>
            <person name="De Berardinis V."/>
            <person name="Cruaud C."/>
            <person name="Duprat S."/>
            <person name="Brottier P."/>
            <person name="Coutanceau J.-P."/>
            <person name="Gouzy J."/>
            <person name="Parra G."/>
            <person name="Lardier G."/>
            <person name="Chapple C."/>
            <person name="McKernan K.J."/>
            <person name="McEwan P."/>
            <person name="Bosak S."/>
            <person name="Kellis M."/>
            <person name="Volff J.-N."/>
            <person name="Guigo R."/>
            <person name="Zody M.C."/>
            <person name="Mesirov J."/>
            <person name="Lindblad-Toh K."/>
            <person name="Birren B."/>
            <person name="Nusbaum C."/>
            <person name="Kahn D."/>
            <person name="Robinson-Rechavi M."/>
            <person name="Laudet V."/>
            <person name="Schachter V."/>
            <person name="Quetier F."/>
            <person name="Saurin W."/>
            <person name="Scarpelli C."/>
            <person name="Wincker P."/>
            <person name="Lander E.S."/>
            <person name="Weissenbach J."/>
            <person name="Roest Crollius H."/>
        </authorList>
    </citation>
    <scope>NUCLEOTIDE SEQUENCE [LARGE SCALE GENOMIC DNA]</scope>
</reference>
<dbReference type="GO" id="GO:0007030">
    <property type="term" value="P:Golgi organization"/>
    <property type="evidence" value="ECO:0007669"/>
    <property type="project" value="UniProtKB-ARBA"/>
</dbReference>
<dbReference type="Pfam" id="PF00566">
    <property type="entry name" value="RabGAP-TBC"/>
    <property type="match status" value="1"/>
</dbReference>
<dbReference type="SUPFAM" id="SSF47923">
    <property type="entry name" value="Ypt/Rab-GAP domain of gyp1p"/>
    <property type="match status" value="2"/>
</dbReference>
<evidence type="ECO:0000256" key="3">
    <source>
        <dbReference type="ARBA" id="ARBA00022692"/>
    </source>
</evidence>
<evidence type="ECO:0000313" key="10">
    <source>
        <dbReference type="Proteomes" id="UP000007303"/>
    </source>
</evidence>
<keyword evidence="5 7" id="KW-0472">Membrane</keyword>
<evidence type="ECO:0000256" key="1">
    <source>
        <dbReference type="ARBA" id="ARBA00004141"/>
    </source>
</evidence>
<dbReference type="SMART" id="SM00164">
    <property type="entry name" value="TBC"/>
    <property type="match status" value="1"/>
</dbReference>
<dbReference type="PANTHER" id="PTHR20913">
    <property type="entry name" value="TBC1 DOMAIN FAMILY MEMBER 20/GTPASE"/>
    <property type="match status" value="1"/>
</dbReference>
<evidence type="ECO:0000313" key="9">
    <source>
        <dbReference type="Ensembl" id="ENSTNIP00000020686.1"/>
    </source>
</evidence>
<evidence type="ECO:0000256" key="6">
    <source>
        <dbReference type="ARBA" id="ARBA00067516"/>
    </source>
</evidence>
<keyword evidence="4 7" id="KW-1133">Transmembrane helix</keyword>
<evidence type="ECO:0000256" key="7">
    <source>
        <dbReference type="SAM" id="Phobius"/>
    </source>
</evidence>
<dbReference type="FunFam" id="1.10.472.80:FF:000024">
    <property type="entry name" value="TBC1 domain family member 20"/>
    <property type="match status" value="1"/>
</dbReference>
<dbReference type="Gene3D" id="1.10.472.80">
    <property type="entry name" value="Ypt/Rab-GAP domain of gyp1p, domain 3"/>
    <property type="match status" value="1"/>
</dbReference>
<dbReference type="InterPro" id="IPR000195">
    <property type="entry name" value="Rab-GAP-TBC_dom"/>
</dbReference>
<evidence type="ECO:0000259" key="8">
    <source>
        <dbReference type="PROSITE" id="PS50086"/>
    </source>
</evidence>
<dbReference type="PROSITE" id="PS50086">
    <property type="entry name" value="TBC_RABGAP"/>
    <property type="match status" value="1"/>
</dbReference>
<proteinExistence type="predicted"/>
<reference evidence="9" key="2">
    <citation type="submission" date="2025-08" db="UniProtKB">
        <authorList>
            <consortium name="Ensembl"/>
        </authorList>
    </citation>
    <scope>IDENTIFICATION</scope>
</reference>
<feature type="transmembrane region" description="Helical" evidence="7">
    <location>
        <begin position="186"/>
        <end position="203"/>
    </location>
</feature>
<feature type="domain" description="Rab-GAP TBC" evidence="8">
    <location>
        <begin position="34"/>
        <end position="220"/>
    </location>
</feature>
<dbReference type="GO" id="GO:0005789">
    <property type="term" value="C:endoplasmic reticulum membrane"/>
    <property type="evidence" value="ECO:0007669"/>
    <property type="project" value="TreeGrafter"/>
</dbReference>
<organism evidence="9 10">
    <name type="scientific">Tetraodon nigroviridis</name>
    <name type="common">Spotted green pufferfish</name>
    <name type="synonym">Chelonodon nigroviridis</name>
    <dbReference type="NCBI Taxonomy" id="99883"/>
    <lineage>
        <taxon>Eukaryota</taxon>
        <taxon>Metazoa</taxon>
        <taxon>Chordata</taxon>
        <taxon>Craniata</taxon>
        <taxon>Vertebrata</taxon>
        <taxon>Euteleostomi</taxon>
        <taxon>Actinopterygii</taxon>
        <taxon>Neopterygii</taxon>
        <taxon>Teleostei</taxon>
        <taxon>Neoteleostei</taxon>
        <taxon>Acanthomorphata</taxon>
        <taxon>Eupercaria</taxon>
        <taxon>Tetraodontiformes</taxon>
        <taxon>Tetradontoidea</taxon>
        <taxon>Tetraodontidae</taxon>
        <taxon>Tetraodon</taxon>
    </lineage>
</organism>